<evidence type="ECO:0000313" key="3">
    <source>
        <dbReference type="Proteomes" id="UP000824596"/>
    </source>
</evidence>
<dbReference type="OrthoDB" id="15595at2759"/>
<keyword evidence="3" id="KW-1185">Reference proteome</keyword>
<keyword evidence="1" id="KW-0472">Membrane</keyword>
<sequence length="251" mass="27436">MFWQSPGDDGAGRDAERVDAVDIDDKDWCSGHGGQPAEASAWLTCHQVFYMLVLGGLGGMAISGSINFALAYAMYTTQDTTKAPIRLFQFPNTLAGDAAVTIIVQCIITWFIEAALVAHDLAHRAVQPIGWAGREPKHHLLRALFLLPPDHKAAPVARVRLFRLGPLIQHLLRALLVAVVAFVPLWPAAVGLLTVVGERDSGDWWYQGRWTPQVFKLILGGALSLLTTPLMAMFWLVRAGWVASHHASSDL</sequence>
<organism evidence="2 3">
    <name type="scientific">Hirsutella rhossiliensis</name>
    <dbReference type="NCBI Taxonomy" id="111463"/>
    <lineage>
        <taxon>Eukaryota</taxon>
        <taxon>Fungi</taxon>
        <taxon>Dikarya</taxon>
        <taxon>Ascomycota</taxon>
        <taxon>Pezizomycotina</taxon>
        <taxon>Sordariomycetes</taxon>
        <taxon>Hypocreomycetidae</taxon>
        <taxon>Hypocreales</taxon>
        <taxon>Ophiocordycipitaceae</taxon>
        <taxon>Hirsutella</taxon>
    </lineage>
</organism>
<dbReference type="Proteomes" id="UP000824596">
    <property type="component" value="Unassembled WGS sequence"/>
</dbReference>
<protein>
    <submittedName>
        <fullName evidence="2">Uncharacterized protein</fullName>
    </submittedName>
</protein>
<feature type="transmembrane region" description="Helical" evidence="1">
    <location>
        <begin position="217"/>
        <end position="237"/>
    </location>
</feature>
<dbReference type="Pfam" id="PF10445">
    <property type="entry name" value="DUF2456"/>
    <property type="match status" value="1"/>
</dbReference>
<comment type="caution">
    <text evidence="2">The sequence shown here is derived from an EMBL/GenBank/DDBJ whole genome shotgun (WGS) entry which is preliminary data.</text>
</comment>
<evidence type="ECO:0000313" key="2">
    <source>
        <dbReference type="EMBL" id="KAH0957555.1"/>
    </source>
</evidence>
<keyword evidence="1" id="KW-0812">Transmembrane</keyword>
<dbReference type="EMBL" id="JAIZPD010000020">
    <property type="protein sequence ID" value="KAH0957555.1"/>
    <property type="molecule type" value="Genomic_DNA"/>
</dbReference>
<keyword evidence="1" id="KW-1133">Transmembrane helix</keyword>
<evidence type="ECO:0000256" key="1">
    <source>
        <dbReference type="SAM" id="Phobius"/>
    </source>
</evidence>
<accession>A0A9P8MM24</accession>
<reference evidence="2" key="1">
    <citation type="submission" date="2021-09" db="EMBL/GenBank/DDBJ databases">
        <title>A high-quality genome of the endoparasitic fungus Hirsutella rhossiliensis with a comparison of Hirsutella genomes reveals transposable elements contributing to genome size variation.</title>
        <authorList>
            <person name="Lin R."/>
            <person name="Jiao Y."/>
            <person name="Sun X."/>
            <person name="Ling J."/>
            <person name="Xie B."/>
            <person name="Cheng X."/>
        </authorList>
    </citation>
    <scope>NUCLEOTIDE SEQUENCE</scope>
    <source>
        <strain evidence="2">HR02</strain>
    </source>
</reference>
<feature type="transmembrane region" description="Helical" evidence="1">
    <location>
        <begin position="48"/>
        <end position="73"/>
    </location>
</feature>
<feature type="transmembrane region" description="Helical" evidence="1">
    <location>
        <begin position="171"/>
        <end position="196"/>
    </location>
</feature>
<dbReference type="AlphaFoldDB" id="A0A9P8MM24"/>
<dbReference type="InterPro" id="IPR018852">
    <property type="entry name" value="DUF2456"/>
</dbReference>
<name>A0A9P8MM24_9HYPO</name>
<dbReference type="PANTHER" id="PTHR28297">
    <property type="entry name" value="FUNGAL PROTEIN"/>
    <property type="match status" value="1"/>
</dbReference>
<dbReference type="PANTHER" id="PTHR28297:SF1">
    <property type="entry name" value="FUNGAL PROTEIN"/>
    <property type="match status" value="1"/>
</dbReference>
<proteinExistence type="predicted"/>
<feature type="transmembrane region" description="Helical" evidence="1">
    <location>
        <begin position="94"/>
        <end position="112"/>
    </location>
</feature>
<dbReference type="RefSeq" id="XP_044715069.1">
    <property type="nucleotide sequence ID" value="XM_044869807.1"/>
</dbReference>
<dbReference type="GeneID" id="68360465"/>
<gene>
    <name evidence="2" type="ORF">HRG_11337</name>
</gene>